<feature type="compositionally biased region" description="Basic and acidic residues" evidence="2">
    <location>
        <begin position="173"/>
        <end position="182"/>
    </location>
</feature>
<keyword evidence="4" id="KW-1185">Reference proteome</keyword>
<accession>A0A2H3BB53</accession>
<protein>
    <recommendedName>
        <fullName evidence="5">Zn(2)-C6 fungal-type domain-containing protein</fullName>
    </recommendedName>
</protein>
<evidence type="ECO:0000313" key="3">
    <source>
        <dbReference type="EMBL" id="PBK60276.1"/>
    </source>
</evidence>
<evidence type="ECO:0000256" key="2">
    <source>
        <dbReference type="SAM" id="MobiDB-lite"/>
    </source>
</evidence>
<feature type="coiled-coil region" evidence="1">
    <location>
        <begin position="78"/>
        <end position="140"/>
    </location>
</feature>
<evidence type="ECO:0008006" key="5">
    <source>
        <dbReference type="Google" id="ProtNLM"/>
    </source>
</evidence>
<name>A0A2H3BB53_9AGAR</name>
<gene>
    <name evidence="3" type="ORF">ARMSODRAFT_1026671</name>
</gene>
<evidence type="ECO:0000256" key="1">
    <source>
        <dbReference type="SAM" id="Coils"/>
    </source>
</evidence>
<organism evidence="3 4">
    <name type="scientific">Armillaria solidipes</name>
    <dbReference type="NCBI Taxonomy" id="1076256"/>
    <lineage>
        <taxon>Eukaryota</taxon>
        <taxon>Fungi</taxon>
        <taxon>Dikarya</taxon>
        <taxon>Basidiomycota</taxon>
        <taxon>Agaricomycotina</taxon>
        <taxon>Agaricomycetes</taxon>
        <taxon>Agaricomycetidae</taxon>
        <taxon>Agaricales</taxon>
        <taxon>Marasmiineae</taxon>
        <taxon>Physalacriaceae</taxon>
        <taxon>Armillaria</taxon>
    </lineage>
</organism>
<dbReference type="EMBL" id="KZ293489">
    <property type="protein sequence ID" value="PBK60276.1"/>
    <property type="molecule type" value="Genomic_DNA"/>
</dbReference>
<feature type="compositionally biased region" description="Polar residues" evidence="2">
    <location>
        <begin position="1"/>
        <end position="12"/>
    </location>
</feature>
<feature type="region of interest" description="Disordered" evidence="2">
    <location>
        <begin position="1"/>
        <end position="24"/>
    </location>
</feature>
<dbReference type="AlphaFoldDB" id="A0A2H3BB53"/>
<dbReference type="Proteomes" id="UP000218334">
    <property type="component" value="Unassembled WGS sequence"/>
</dbReference>
<reference evidence="4" key="1">
    <citation type="journal article" date="2017" name="Nat. Ecol. Evol.">
        <title>Genome expansion and lineage-specific genetic innovations in the forest pathogenic fungi Armillaria.</title>
        <authorList>
            <person name="Sipos G."/>
            <person name="Prasanna A.N."/>
            <person name="Walter M.C."/>
            <person name="O'Connor E."/>
            <person name="Balint B."/>
            <person name="Krizsan K."/>
            <person name="Kiss B."/>
            <person name="Hess J."/>
            <person name="Varga T."/>
            <person name="Slot J."/>
            <person name="Riley R."/>
            <person name="Boka B."/>
            <person name="Rigling D."/>
            <person name="Barry K."/>
            <person name="Lee J."/>
            <person name="Mihaltcheva S."/>
            <person name="LaButti K."/>
            <person name="Lipzen A."/>
            <person name="Waldron R."/>
            <person name="Moloney N.M."/>
            <person name="Sperisen C."/>
            <person name="Kredics L."/>
            <person name="Vagvoelgyi C."/>
            <person name="Patrignani A."/>
            <person name="Fitzpatrick D."/>
            <person name="Nagy I."/>
            <person name="Doyle S."/>
            <person name="Anderson J.B."/>
            <person name="Grigoriev I.V."/>
            <person name="Gueldener U."/>
            <person name="Muensterkoetter M."/>
            <person name="Nagy L.G."/>
        </authorList>
    </citation>
    <scope>NUCLEOTIDE SEQUENCE [LARGE SCALE GENOMIC DNA]</scope>
    <source>
        <strain evidence="4">28-4</strain>
    </source>
</reference>
<evidence type="ECO:0000313" key="4">
    <source>
        <dbReference type="Proteomes" id="UP000218334"/>
    </source>
</evidence>
<sequence length="511" mass="57937">MLSSIEYHQSATPEPYESAPTPTDLTAEDYKALTVERVAAEERYDEAVSKHEEWKAMKAKEAWVEALRLKEVAQAAKLKALRQQELEKEKEWLQLEAEEKQRKLDLKQKELEEAVAKKVLDDLAKAKEKADENNEKLLVVAGFLPSGEEGDSESDPVDPKTVAMAELRKRHRIAEGKKKVGGEDGNASAGPSGPKRLKTEPEPTAQDKVFTGSGRCGKCRTNKAVCFIRGGVHTCQRCRIKKARCTFNKGGEDSGTAESPNILELLQDISSRLTRLEDKVDTVTGCVEDLVDDYDADNEVKYPEDFIPKSIKAEFEASRLELRKTRDIYCEVLREVAKHRLDRDMALIKAEGLTNLSSELPLGMDDPYEILNKSFWIGTVGAAGLCEKMLARNKFLQARRDFYNACRHRVEWQLWKRLLKDQEGYRVEDSDEPLDLEEEVRQDMIPGAESIGIPDLDALIKMPMPEMDPEEEAEKECHRQVTARLRAEKHEKCEAVESEVEMYKDLEPVLV</sequence>
<feature type="region of interest" description="Disordered" evidence="2">
    <location>
        <begin position="170"/>
        <end position="206"/>
    </location>
</feature>
<keyword evidence="1" id="KW-0175">Coiled coil</keyword>
<proteinExistence type="predicted"/>